<dbReference type="Gene3D" id="6.20.440.10">
    <property type="match status" value="1"/>
</dbReference>
<protein>
    <recommendedName>
        <fullName evidence="5">Probable glycine dehydrogenase (decarboxylating) subunit 2</fullName>
        <ecNumber evidence="5">1.4.4.2</ecNumber>
    </recommendedName>
    <alternativeName>
        <fullName evidence="5">Glycine cleavage system P-protein subunit 2</fullName>
    </alternativeName>
    <alternativeName>
        <fullName evidence="5">Glycine decarboxylase subunit 2</fullName>
    </alternativeName>
    <alternativeName>
        <fullName evidence="5">Glycine dehydrogenase (aminomethyl-transferring) subunit 2</fullName>
    </alternativeName>
</protein>
<dbReference type="InterPro" id="IPR049315">
    <property type="entry name" value="GDC-P_N"/>
</dbReference>
<dbReference type="InterPro" id="IPR049316">
    <property type="entry name" value="GDC-P_C"/>
</dbReference>
<evidence type="ECO:0000256" key="1">
    <source>
        <dbReference type="ARBA" id="ARBA00001933"/>
    </source>
</evidence>
<dbReference type="Pfam" id="PF21478">
    <property type="entry name" value="GcvP2_C"/>
    <property type="match status" value="1"/>
</dbReference>
<dbReference type="GO" id="GO:0004375">
    <property type="term" value="F:glycine dehydrogenase (decarboxylating) activity"/>
    <property type="evidence" value="ECO:0007669"/>
    <property type="project" value="UniProtKB-EC"/>
</dbReference>
<dbReference type="InterPro" id="IPR023012">
    <property type="entry name" value="GcvPB"/>
</dbReference>
<comment type="similarity">
    <text evidence="5">Belongs to the GcvP family. C-terminal subunit subfamily.</text>
</comment>
<dbReference type="GO" id="GO:0005960">
    <property type="term" value="C:glycine cleavage complex"/>
    <property type="evidence" value="ECO:0007669"/>
    <property type="project" value="TreeGrafter"/>
</dbReference>
<dbReference type="InterPro" id="IPR015424">
    <property type="entry name" value="PyrdxlP-dep_Trfase"/>
</dbReference>
<dbReference type="KEGG" id="soh:D1869_07035"/>
<evidence type="ECO:0000256" key="2">
    <source>
        <dbReference type="ARBA" id="ARBA00022898"/>
    </source>
</evidence>
<evidence type="ECO:0000313" key="8">
    <source>
        <dbReference type="EMBL" id="MBB5252604.1"/>
    </source>
</evidence>
<feature type="domain" description="Glycine cleavage system P-protein N-terminal" evidence="6">
    <location>
        <begin position="37"/>
        <end position="302"/>
    </location>
</feature>
<gene>
    <name evidence="5" type="primary">gcvPB</name>
    <name evidence="9" type="ORF">D1869_07035</name>
    <name evidence="8" type="ORF">HNQ62_000322</name>
</gene>
<dbReference type="PANTHER" id="PTHR11773:SF1">
    <property type="entry name" value="GLYCINE DEHYDROGENASE (DECARBOXYLATING), MITOCHONDRIAL"/>
    <property type="match status" value="1"/>
</dbReference>
<comment type="function">
    <text evidence="5">The glycine cleavage system catalyzes the degradation of glycine. The P protein binds the alpha-amino group of glycine through its pyridoxal phosphate cofactor; CO(2) is released and the remaining methylamine moiety is then transferred to the lipoamide cofactor of the H protein.</text>
</comment>
<dbReference type="GO" id="GO:0030170">
    <property type="term" value="F:pyridoxal phosphate binding"/>
    <property type="evidence" value="ECO:0007669"/>
    <property type="project" value="TreeGrafter"/>
</dbReference>
<reference evidence="9 10" key="1">
    <citation type="submission" date="2019-10" db="EMBL/GenBank/DDBJ databases">
        <title>Genome Sequences from Six Type Strain Members of the Archaeal Family Sulfolobaceae: Acidianus ambivalens, Acidianus infernus, Metallosphaera prunae, Stygiolobus azoricus, Sulfolobus metallicus, and Sulfurisphaera ohwakuensis.</title>
        <authorList>
            <person name="Counts J.A."/>
            <person name="Kelly R.M."/>
        </authorList>
    </citation>
    <scope>NUCLEOTIDE SEQUENCE [LARGE SCALE GENOMIC DNA]</scope>
    <source>
        <strain evidence="9 10">TA-1</strain>
    </source>
</reference>
<dbReference type="AlphaFoldDB" id="A0A650CGZ1"/>
<keyword evidence="2 5" id="KW-0663">Pyridoxal phosphate</keyword>
<dbReference type="InterPro" id="IPR015422">
    <property type="entry name" value="PyrdxlP-dep_Trfase_small"/>
</dbReference>
<dbReference type="NCBIfam" id="NF003346">
    <property type="entry name" value="PRK04366.1"/>
    <property type="match status" value="1"/>
</dbReference>
<evidence type="ECO:0000256" key="5">
    <source>
        <dbReference type="HAMAP-Rule" id="MF_00713"/>
    </source>
</evidence>
<dbReference type="Pfam" id="PF02347">
    <property type="entry name" value="GDC-P"/>
    <property type="match status" value="1"/>
</dbReference>
<dbReference type="RefSeq" id="WP_156014503.1">
    <property type="nucleotide sequence ID" value="NZ_CP045484.1"/>
</dbReference>
<dbReference type="FunFam" id="3.40.640.10:FF:000224">
    <property type="entry name" value="Probable glycine dehydrogenase (decarboxylating) subunit 2"/>
    <property type="match status" value="1"/>
</dbReference>
<dbReference type="InterPro" id="IPR020581">
    <property type="entry name" value="GDC_P"/>
</dbReference>
<comment type="cofactor">
    <cofactor evidence="1 5">
        <name>pyridoxal 5'-phosphate</name>
        <dbReference type="ChEBI" id="CHEBI:597326"/>
    </cofactor>
</comment>
<dbReference type="OrthoDB" id="371967at2157"/>
<feature type="modified residue" description="N6-(pyridoxal phosphate)lysine" evidence="5">
    <location>
        <position position="274"/>
    </location>
</feature>
<evidence type="ECO:0000313" key="9">
    <source>
        <dbReference type="EMBL" id="QGR16955.1"/>
    </source>
</evidence>
<dbReference type="EC" id="1.4.4.2" evidence="5"/>
<dbReference type="EMBL" id="CP045484">
    <property type="protein sequence ID" value="QGR16955.1"/>
    <property type="molecule type" value="Genomic_DNA"/>
</dbReference>
<dbReference type="GO" id="GO:0005829">
    <property type="term" value="C:cytosol"/>
    <property type="evidence" value="ECO:0007669"/>
    <property type="project" value="TreeGrafter"/>
</dbReference>
<dbReference type="Proteomes" id="UP000582213">
    <property type="component" value="Unassembled WGS sequence"/>
</dbReference>
<dbReference type="FunFam" id="3.90.1150.10:FF:000014">
    <property type="entry name" value="Probable glycine dehydrogenase (decarboxylating) subunit 2"/>
    <property type="match status" value="1"/>
</dbReference>
<dbReference type="Gene3D" id="3.90.1150.10">
    <property type="entry name" value="Aspartate Aminotransferase, domain 1"/>
    <property type="match status" value="1"/>
</dbReference>
<keyword evidence="9" id="KW-0032">Aminotransferase</keyword>
<dbReference type="GO" id="GO:0019464">
    <property type="term" value="P:glycine decarboxylation via glycine cleavage system"/>
    <property type="evidence" value="ECO:0007669"/>
    <property type="project" value="UniProtKB-UniRule"/>
</dbReference>
<name>A0A650CGZ1_SULOH</name>
<dbReference type="GO" id="GO:0016594">
    <property type="term" value="F:glycine binding"/>
    <property type="evidence" value="ECO:0007669"/>
    <property type="project" value="TreeGrafter"/>
</dbReference>
<comment type="subunit">
    <text evidence="5">The glycine cleavage system is composed of four proteins: P, T, L and H. In this organism, the P 'protein' is a heterodimer of two subunits.</text>
</comment>
<evidence type="ECO:0000259" key="6">
    <source>
        <dbReference type="Pfam" id="PF02347"/>
    </source>
</evidence>
<dbReference type="GeneID" id="42800988"/>
<feature type="domain" description="Glycine dehydrogenase C-terminal" evidence="7">
    <location>
        <begin position="355"/>
        <end position="455"/>
    </location>
</feature>
<sequence length="505" mass="55986">MSWHQAVWNEPLIFEYKGKGRIGFKIPEEEELKKEISINIPEKLRRKEIDLPELSELEVIRHFIRLSQMSFGVDNGMVPLGSCTMKYNPKIEEEAELLTQNLHPLQDDSTVQGILEVLYYMQKWLAKITGMDLCSLQVPAGAAGELAGVLMIKKYHETKGRGNRDEMLVADTAHGTNPASASMENFKVIYIKSNSEGLVDVDILKEIVSERTAGFMLTNPNTLGLFEENILDIAKYIHSVDAKLYYDGANLNGILGVVRPGDMGFDIVHLNLHKTFAVPHGGGGPGAGAICAKGEMVDFLPYPLVEKKDGKYSLSYIPKYSIGKIATFYGNVGNVVRAYTYILGLGAEGISMIGKMSTLATNYLISQLKNVRGLELIAPYRPRKHEVVFSAKTLAKETGVTANDVAKALLDRGFYAPTIYFPPNVEEALMIEPTETEPKEVLDSFANAIKEIINTAYSNPKEILDTPKNTSVKRLDQVIANHPSSVTPTYRVKRLREEGKIGSLK</sequence>
<evidence type="ECO:0000256" key="3">
    <source>
        <dbReference type="ARBA" id="ARBA00023002"/>
    </source>
</evidence>
<evidence type="ECO:0000256" key="4">
    <source>
        <dbReference type="ARBA" id="ARBA00049026"/>
    </source>
</evidence>
<dbReference type="Proteomes" id="UP000427373">
    <property type="component" value="Chromosome"/>
</dbReference>
<keyword evidence="9" id="KW-0808">Transferase</keyword>
<proteinExistence type="inferred from homology"/>
<dbReference type="SUPFAM" id="SSF53383">
    <property type="entry name" value="PLP-dependent transferases"/>
    <property type="match status" value="1"/>
</dbReference>
<dbReference type="EMBL" id="JACHFY010000001">
    <property type="protein sequence ID" value="MBB5252604.1"/>
    <property type="molecule type" value="Genomic_DNA"/>
</dbReference>
<reference evidence="8 11" key="2">
    <citation type="submission" date="2020-08" db="EMBL/GenBank/DDBJ databases">
        <title>Genomic Encyclopedia of Type Strains, Phase IV (KMG-IV): sequencing the most valuable type-strain genomes for metagenomic binning, comparative biology and taxonomic classification.</title>
        <authorList>
            <person name="Goeker M."/>
        </authorList>
    </citation>
    <scope>NUCLEOTIDE SEQUENCE [LARGE SCALE GENOMIC DNA]</scope>
    <source>
        <strain evidence="8 11">DSM 12421</strain>
    </source>
</reference>
<evidence type="ECO:0000259" key="7">
    <source>
        <dbReference type="Pfam" id="PF21478"/>
    </source>
</evidence>
<comment type="catalytic activity">
    <reaction evidence="4 5">
        <text>N(6)-[(R)-lipoyl]-L-lysyl-[glycine-cleavage complex H protein] + glycine + H(+) = N(6)-[(R)-S(8)-aminomethyldihydrolipoyl]-L-lysyl-[glycine-cleavage complex H protein] + CO2</text>
        <dbReference type="Rhea" id="RHEA:24304"/>
        <dbReference type="Rhea" id="RHEA-COMP:10494"/>
        <dbReference type="Rhea" id="RHEA-COMP:10495"/>
        <dbReference type="ChEBI" id="CHEBI:15378"/>
        <dbReference type="ChEBI" id="CHEBI:16526"/>
        <dbReference type="ChEBI" id="CHEBI:57305"/>
        <dbReference type="ChEBI" id="CHEBI:83099"/>
        <dbReference type="ChEBI" id="CHEBI:83143"/>
        <dbReference type="EC" id="1.4.4.2"/>
    </reaction>
</comment>
<dbReference type="Gene3D" id="3.40.640.10">
    <property type="entry name" value="Type I PLP-dependent aspartate aminotransferase-like (Major domain)"/>
    <property type="match status" value="1"/>
</dbReference>
<evidence type="ECO:0000313" key="10">
    <source>
        <dbReference type="Proteomes" id="UP000427373"/>
    </source>
</evidence>
<dbReference type="InterPro" id="IPR015421">
    <property type="entry name" value="PyrdxlP-dep_Trfase_major"/>
</dbReference>
<dbReference type="GO" id="GO:0008483">
    <property type="term" value="F:transaminase activity"/>
    <property type="evidence" value="ECO:0007669"/>
    <property type="project" value="UniProtKB-KW"/>
</dbReference>
<keyword evidence="3 5" id="KW-0560">Oxidoreductase</keyword>
<keyword evidence="10" id="KW-1185">Reference proteome</keyword>
<dbReference type="HAMAP" id="MF_00713">
    <property type="entry name" value="GcvPB"/>
    <property type="match status" value="1"/>
</dbReference>
<dbReference type="PANTHER" id="PTHR11773">
    <property type="entry name" value="GLYCINE DEHYDROGENASE, DECARBOXYLATING"/>
    <property type="match status" value="1"/>
</dbReference>
<accession>A0A650CGZ1</accession>
<organism evidence="9 10">
    <name type="scientific">Sulfurisphaera ohwakuensis</name>
    <dbReference type="NCBI Taxonomy" id="69656"/>
    <lineage>
        <taxon>Archaea</taxon>
        <taxon>Thermoproteota</taxon>
        <taxon>Thermoprotei</taxon>
        <taxon>Sulfolobales</taxon>
        <taxon>Sulfolobaceae</taxon>
        <taxon>Sulfurisphaera</taxon>
    </lineage>
</organism>
<evidence type="ECO:0000313" key="11">
    <source>
        <dbReference type="Proteomes" id="UP000582213"/>
    </source>
</evidence>